<evidence type="ECO:0000313" key="1">
    <source>
        <dbReference type="EMBL" id="KAF4504407.1"/>
    </source>
</evidence>
<dbReference type="Proteomes" id="UP000557566">
    <property type="component" value="Unassembled WGS sequence"/>
</dbReference>
<sequence length="82" mass="8773">MRVDGQILKGLGHGFVDITEVQVAFKAHRATDTKVGSQAGVVMQLVEQLLDRIFDVIALKISESNLAANGTVQGSHVVELMA</sequence>
<organism evidence="1 2">
    <name type="scientific">Ophiocordyceps sinensis</name>
    <dbReference type="NCBI Taxonomy" id="72228"/>
    <lineage>
        <taxon>Eukaryota</taxon>
        <taxon>Fungi</taxon>
        <taxon>Dikarya</taxon>
        <taxon>Ascomycota</taxon>
        <taxon>Pezizomycotina</taxon>
        <taxon>Sordariomycetes</taxon>
        <taxon>Hypocreomycetidae</taxon>
        <taxon>Hypocreales</taxon>
        <taxon>Ophiocordycipitaceae</taxon>
        <taxon>Ophiocordyceps</taxon>
    </lineage>
</organism>
<gene>
    <name evidence="1" type="ORF">G6O67_007858</name>
</gene>
<comment type="caution">
    <text evidence="1">The sequence shown here is derived from an EMBL/GenBank/DDBJ whole genome shotgun (WGS) entry which is preliminary data.</text>
</comment>
<evidence type="ECO:0000313" key="2">
    <source>
        <dbReference type="Proteomes" id="UP000557566"/>
    </source>
</evidence>
<dbReference type="EMBL" id="JAAVMX010000009">
    <property type="protein sequence ID" value="KAF4504407.1"/>
    <property type="molecule type" value="Genomic_DNA"/>
</dbReference>
<reference evidence="1 2" key="1">
    <citation type="journal article" date="2020" name="Genome Biol. Evol.">
        <title>A new high-quality draft genome assembly of the Chinese cordyceps Ophiocordyceps sinensis.</title>
        <authorList>
            <person name="Shu R."/>
            <person name="Zhang J."/>
            <person name="Meng Q."/>
            <person name="Zhang H."/>
            <person name="Zhou G."/>
            <person name="Li M."/>
            <person name="Wu P."/>
            <person name="Zhao Y."/>
            <person name="Chen C."/>
            <person name="Qin Q."/>
        </authorList>
    </citation>
    <scope>NUCLEOTIDE SEQUENCE [LARGE SCALE GENOMIC DNA]</scope>
    <source>
        <strain evidence="1 2">IOZ07</strain>
    </source>
</reference>
<dbReference type="AlphaFoldDB" id="A0A8H4LT32"/>
<name>A0A8H4LT32_9HYPO</name>
<proteinExistence type="predicted"/>
<keyword evidence="2" id="KW-1185">Reference proteome</keyword>
<accession>A0A8H4LT32</accession>
<protein>
    <submittedName>
        <fullName evidence="1">Uncharacterized protein</fullName>
    </submittedName>
</protein>